<evidence type="ECO:0000313" key="1">
    <source>
        <dbReference type="EMBL" id="KAF5918806.1"/>
    </source>
</evidence>
<dbReference type="Proteomes" id="UP000551758">
    <property type="component" value="Unassembled WGS sequence"/>
</dbReference>
<name>A0A7J7ETK8_DICBM</name>
<sequence length="231" mass="25604">MEHWNSTLESGFILLFIDEDHEQFDGYRGPAEEQKTRQGADTYLGQTPQTLNLGEIKQIGYCWKSPIFLPHFYGNILDPVTTPRAVCMLKQLAFSSLEVPVSSGFSLELGTTLQQQLPEQEFLVAVPVALQSSVDTLSLQEGEWGSGSGAGEPAESVELVQRGEHTKVDTALALPMMARLYSHECCKQMWMQLNKQHRMEHWNSTLGSGFILTGILNNSGSPELLCATITV</sequence>
<evidence type="ECO:0000313" key="2">
    <source>
        <dbReference type="Proteomes" id="UP000551758"/>
    </source>
</evidence>
<keyword evidence="2" id="KW-1185">Reference proteome</keyword>
<accession>A0A7J7ETK8</accession>
<proteinExistence type="predicted"/>
<protein>
    <submittedName>
        <fullName evidence="1">Uncharacterized protein</fullName>
    </submittedName>
</protein>
<dbReference type="EMBL" id="JACDTQ010002427">
    <property type="protein sequence ID" value="KAF5918806.1"/>
    <property type="molecule type" value="Genomic_DNA"/>
</dbReference>
<dbReference type="AlphaFoldDB" id="A0A7J7ETK8"/>
<gene>
    <name evidence="1" type="ORF">HPG69_005844</name>
</gene>
<comment type="caution">
    <text evidence="1">The sequence shown here is derived from an EMBL/GenBank/DDBJ whole genome shotgun (WGS) entry which is preliminary data.</text>
</comment>
<organism evidence="1 2">
    <name type="scientific">Diceros bicornis minor</name>
    <name type="common">South-central black rhinoceros</name>
    <dbReference type="NCBI Taxonomy" id="77932"/>
    <lineage>
        <taxon>Eukaryota</taxon>
        <taxon>Metazoa</taxon>
        <taxon>Chordata</taxon>
        <taxon>Craniata</taxon>
        <taxon>Vertebrata</taxon>
        <taxon>Euteleostomi</taxon>
        <taxon>Mammalia</taxon>
        <taxon>Eutheria</taxon>
        <taxon>Laurasiatheria</taxon>
        <taxon>Perissodactyla</taxon>
        <taxon>Rhinocerotidae</taxon>
        <taxon>Diceros</taxon>
    </lineage>
</organism>
<feature type="non-terminal residue" evidence="1">
    <location>
        <position position="231"/>
    </location>
</feature>
<reference evidence="1 2" key="1">
    <citation type="journal article" date="2020" name="Mol. Biol. Evol.">
        <title>Interspecific Gene Flow and the Evolution of Specialization in Black and White Rhinoceros.</title>
        <authorList>
            <person name="Moodley Y."/>
            <person name="Westbury M.V."/>
            <person name="Russo I.M."/>
            <person name="Gopalakrishnan S."/>
            <person name="Rakotoarivelo A."/>
            <person name="Olsen R.A."/>
            <person name="Prost S."/>
            <person name="Tunstall T."/>
            <person name="Ryder O.A."/>
            <person name="Dalen L."/>
            <person name="Bruford M.W."/>
        </authorList>
    </citation>
    <scope>NUCLEOTIDE SEQUENCE [LARGE SCALE GENOMIC DNA]</scope>
    <source>
        <strain evidence="1">SBR-YM</strain>
        <tissue evidence="1">Skin</tissue>
    </source>
</reference>